<feature type="compositionally biased region" description="Low complexity" evidence="6">
    <location>
        <begin position="290"/>
        <end position="301"/>
    </location>
</feature>
<keyword evidence="3 7" id="KW-0732">Signal</keyword>
<evidence type="ECO:0000256" key="5">
    <source>
        <dbReference type="ARBA" id="ARBA00023237"/>
    </source>
</evidence>
<dbReference type="InterPro" id="IPR033985">
    <property type="entry name" value="SusD-like_N"/>
</dbReference>
<dbReference type="EMBL" id="CP115396">
    <property type="protein sequence ID" value="WBO83152.1"/>
    <property type="molecule type" value="Genomic_DNA"/>
</dbReference>
<feature type="domain" description="SusD-like N-terminal" evidence="9">
    <location>
        <begin position="72"/>
        <end position="222"/>
    </location>
</feature>
<evidence type="ECO:0000256" key="7">
    <source>
        <dbReference type="SAM" id="SignalP"/>
    </source>
</evidence>
<evidence type="ECO:0000313" key="10">
    <source>
        <dbReference type="EMBL" id="WBO83152.1"/>
    </source>
</evidence>
<evidence type="ECO:0000313" key="11">
    <source>
        <dbReference type="Proteomes" id="UP001211872"/>
    </source>
</evidence>
<gene>
    <name evidence="10" type="ORF">O9Z63_12265</name>
</gene>
<evidence type="ECO:0000256" key="4">
    <source>
        <dbReference type="ARBA" id="ARBA00023136"/>
    </source>
</evidence>
<dbReference type="CDD" id="cd08977">
    <property type="entry name" value="SusD"/>
    <property type="match status" value="1"/>
</dbReference>
<keyword evidence="5" id="KW-0998">Cell outer membrane</keyword>
<dbReference type="InterPro" id="IPR012944">
    <property type="entry name" value="SusD_RagB_dom"/>
</dbReference>
<organism evidence="10 11">
    <name type="scientific">Hymenobacter yonginensis</name>
    <dbReference type="NCBI Taxonomy" id="748197"/>
    <lineage>
        <taxon>Bacteria</taxon>
        <taxon>Pseudomonadati</taxon>
        <taxon>Bacteroidota</taxon>
        <taxon>Cytophagia</taxon>
        <taxon>Cytophagales</taxon>
        <taxon>Hymenobacteraceae</taxon>
        <taxon>Hymenobacter</taxon>
    </lineage>
</organism>
<dbReference type="Pfam" id="PF07980">
    <property type="entry name" value="SusD_RagB"/>
    <property type="match status" value="1"/>
</dbReference>
<keyword evidence="11" id="KW-1185">Reference proteome</keyword>
<comment type="similarity">
    <text evidence="2">Belongs to the SusD family.</text>
</comment>
<evidence type="ECO:0000256" key="6">
    <source>
        <dbReference type="SAM" id="MobiDB-lite"/>
    </source>
</evidence>
<comment type="subcellular location">
    <subcellularLocation>
        <location evidence="1">Cell outer membrane</location>
    </subcellularLocation>
</comment>
<protein>
    <submittedName>
        <fullName evidence="10">RagB/SusD family nutrient uptake outer membrane protein</fullName>
    </submittedName>
</protein>
<evidence type="ECO:0000256" key="1">
    <source>
        <dbReference type="ARBA" id="ARBA00004442"/>
    </source>
</evidence>
<proteinExistence type="inferred from homology"/>
<evidence type="ECO:0000259" key="9">
    <source>
        <dbReference type="Pfam" id="PF14322"/>
    </source>
</evidence>
<dbReference type="SUPFAM" id="SSF48452">
    <property type="entry name" value="TPR-like"/>
    <property type="match status" value="1"/>
</dbReference>
<dbReference type="RefSeq" id="WP_270125515.1">
    <property type="nucleotide sequence ID" value="NZ_CP115396.1"/>
</dbReference>
<reference evidence="10 11" key="1">
    <citation type="journal article" date="2011" name="Int. J. Syst. Evol. Microbiol.">
        <title>Hymenobacter yonginensis sp. nov., isolated from a mesotrophic artificial lake.</title>
        <authorList>
            <person name="Joung Y."/>
            <person name="Cho S.H."/>
            <person name="Kim H."/>
            <person name="Kim S.B."/>
            <person name="Joh K."/>
        </authorList>
    </citation>
    <scope>NUCLEOTIDE SEQUENCE [LARGE SCALE GENOMIC DNA]</scope>
    <source>
        <strain evidence="10 11">KCTC 22745</strain>
    </source>
</reference>
<feature type="chain" id="PRO_5046133490" evidence="7">
    <location>
        <begin position="23"/>
        <end position="455"/>
    </location>
</feature>
<dbReference type="Gene3D" id="1.25.40.390">
    <property type="match status" value="1"/>
</dbReference>
<feature type="signal peptide" evidence="7">
    <location>
        <begin position="1"/>
        <end position="22"/>
    </location>
</feature>
<dbReference type="PROSITE" id="PS51257">
    <property type="entry name" value="PROKAR_LIPOPROTEIN"/>
    <property type="match status" value="1"/>
</dbReference>
<feature type="region of interest" description="Disordered" evidence="6">
    <location>
        <begin position="288"/>
        <end position="308"/>
    </location>
</feature>
<accession>A0ABY7PKK6</accession>
<evidence type="ECO:0000256" key="2">
    <source>
        <dbReference type="ARBA" id="ARBA00006275"/>
    </source>
</evidence>
<keyword evidence="4" id="KW-0472">Membrane</keyword>
<dbReference type="Proteomes" id="UP001211872">
    <property type="component" value="Chromosome"/>
</dbReference>
<name>A0ABY7PKK6_9BACT</name>
<dbReference type="Pfam" id="PF14322">
    <property type="entry name" value="SusD-like_3"/>
    <property type="match status" value="1"/>
</dbReference>
<sequence length="455" mass="49168">MNIRSKFSTLAVLGLLSLGASSCSDFLTPEPRNSVDRTQVFTDLEGARAALNGTYGNLLSANNAGLRVPIFADLLADNLAHIGTFPTFAQLKNRAILPDNTEVTNMWSSLYSTVNRANNVIAYTPAVTGTTDAVKSQIVGEALFVRALAYFYLVNYWGDVPLVVTPTTTPDNTLFVARNPKAAVYDQMVADLTAAEAALPTTGGPARATRLAATALKARIALYRQQYSEASRLSDLVLAGSYTLNPSYRTAVASENPAESIFEVQFDAQNQSSYAFFMLPTANGGRNEMSPTGTGSTLPTSYETGDQRRDATISNGTFTLNGRAVPTGNQVKYTDPGTGTDNFKTIRLAEIILISAEAKARLNDVPGAITALNRIRTRAGLTAVATTLTQTQVLDQIERDRRSELALEGHRWFDLIRTGRAQAVLGITDVNRLLLPIPFRETVNNPNITQNPGYN</sequence>
<dbReference type="InterPro" id="IPR011990">
    <property type="entry name" value="TPR-like_helical_dom_sf"/>
</dbReference>
<evidence type="ECO:0000259" key="8">
    <source>
        <dbReference type="Pfam" id="PF07980"/>
    </source>
</evidence>
<feature type="domain" description="RagB/SusD" evidence="8">
    <location>
        <begin position="290"/>
        <end position="424"/>
    </location>
</feature>
<evidence type="ECO:0000256" key="3">
    <source>
        <dbReference type="ARBA" id="ARBA00022729"/>
    </source>
</evidence>